<comment type="caution">
    <text evidence="1">The sequence shown here is derived from an EMBL/GenBank/DDBJ whole genome shotgun (WGS) entry which is preliminary data.</text>
</comment>
<evidence type="ECO:0000313" key="1">
    <source>
        <dbReference type="EMBL" id="GFH48008.1"/>
    </source>
</evidence>
<dbReference type="AlphaFoldDB" id="A0AAD3CLA2"/>
<protein>
    <recommendedName>
        <fullName evidence="3">Methyltransferase FkbM domain-containing protein</fullName>
    </recommendedName>
</protein>
<reference evidence="1 2" key="1">
    <citation type="journal article" date="2021" name="Sci. Rep.">
        <title>The genome of the diatom Chaetoceros tenuissimus carries an ancient integrated fragment of an extant virus.</title>
        <authorList>
            <person name="Hongo Y."/>
            <person name="Kimura K."/>
            <person name="Takaki Y."/>
            <person name="Yoshida Y."/>
            <person name="Baba S."/>
            <person name="Kobayashi G."/>
            <person name="Nagasaki K."/>
            <person name="Hano T."/>
            <person name="Tomaru Y."/>
        </authorList>
    </citation>
    <scope>NUCLEOTIDE SEQUENCE [LARGE SCALE GENOMIC DNA]</scope>
    <source>
        <strain evidence="1 2">NIES-3715</strain>
    </source>
</reference>
<dbReference type="PANTHER" id="PTHR32026:SF10">
    <property type="entry name" value="METHYLTRANSFERASE-LIKE PROTEIN 24-RELATED"/>
    <property type="match status" value="1"/>
</dbReference>
<name>A0AAD3CLA2_9STRA</name>
<keyword evidence="2" id="KW-1185">Reference proteome</keyword>
<sequence length="244" mass="28138">MENLLLQVIKVGVNGKASNMDRVFSTRMLERMDINFVVQSLLLHVLLLPNDDPSFDKDIGSWGCRGFAGDPTVQHPSKLHENVTFHNIGATMLQNNEERNINKGGNVEWWMTSFPKLRYFLGLEKIDILKIDCEGCEVALSRDILREDPTFLFHVDQISIETHVTKIWMTTKAHVYYFGLLLLLLEEAGFVMEWSSVFGCSKRHEVVGCMEEISSVWPCGYDPWPNRPNAVFGRSCQEYTWKRY</sequence>
<evidence type="ECO:0008006" key="3">
    <source>
        <dbReference type="Google" id="ProtNLM"/>
    </source>
</evidence>
<dbReference type="PANTHER" id="PTHR32026">
    <property type="entry name" value="METHYLTRANSFERASE-LIKE PROTEIN 24"/>
    <property type="match status" value="1"/>
</dbReference>
<dbReference type="InterPro" id="IPR026913">
    <property type="entry name" value="METTL24"/>
</dbReference>
<organism evidence="1 2">
    <name type="scientific">Chaetoceros tenuissimus</name>
    <dbReference type="NCBI Taxonomy" id="426638"/>
    <lineage>
        <taxon>Eukaryota</taxon>
        <taxon>Sar</taxon>
        <taxon>Stramenopiles</taxon>
        <taxon>Ochrophyta</taxon>
        <taxon>Bacillariophyta</taxon>
        <taxon>Coscinodiscophyceae</taxon>
        <taxon>Chaetocerotophycidae</taxon>
        <taxon>Chaetocerotales</taxon>
        <taxon>Chaetocerotaceae</taxon>
        <taxon>Chaetoceros</taxon>
    </lineage>
</organism>
<proteinExistence type="predicted"/>
<evidence type="ECO:0000313" key="2">
    <source>
        <dbReference type="Proteomes" id="UP001054902"/>
    </source>
</evidence>
<gene>
    <name evidence="1" type="ORF">CTEN210_04484</name>
</gene>
<dbReference type="Proteomes" id="UP001054902">
    <property type="component" value="Unassembled WGS sequence"/>
</dbReference>
<dbReference type="EMBL" id="BLLK01000025">
    <property type="protein sequence ID" value="GFH48008.1"/>
    <property type="molecule type" value="Genomic_DNA"/>
</dbReference>
<accession>A0AAD3CLA2</accession>